<dbReference type="Proteomes" id="UP000184517">
    <property type="component" value="Unassembled WGS sequence"/>
</dbReference>
<dbReference type="OrthoDB" id="9774191at2"/>
<dbReference type="SUPFAM" id="SSF55347">
    <property type="entry name" value="Glyceraldehyde-3-phosphate dehydrogenase-like, C-terminal domain"/>
    <property type="match status" value="1"/>
</dbReference>
<dbReference type="EMBL" id="FQVF01000019">
    <property type="protein sequence ID" value="SHG29496.1"/>
    <property type="molecule type" value="Genomic_DNA"/>
</dbReference>
<accession>A0A1M5IMM0</accession>
<keyword evidence="2" id="KW-0560">Oxidoreductase</keyword>
<dbReference type="Gene3D" id="3.30.360.10">
    <property type="entry name" value="Dihydrodipicolinate Reductase, domain 2"/>
    <property type="match status" value="1"/>
</dbReference>
<dbReference type="Pfam" id="PF01408">
    <property type="entry name" value="GFO_IDH_MocA"/>
    <property type="match status" value="1"/>
</dbReference>
<reference evidence="7" key="1">
    <citation type="submission" date="2016-11" db="EMBL/GenBank/DDBJ databases">
        <authorList>
            <person name="Varghese N."/>
            <person name="Submissions S."/>
        </authorList>
    </citation>
    <scope>NUCLEOTIDE SEQUENCE [LARGE SCALE GENOMIC DNA]</scope>
    <source>
        <strain evidence="7">DSM 16579</strain>
    </source>
</reference>
<evidence type="ECO:0000256" key="2">
    <source>
        <dbReference type="ARBA" id="ARBA00023002"/>
    </source>
</evidence>
<proteinExistence type="inferred from homology"/>
<dbReference type="SUPFAM" id="SSF51735">
    <property type="entry name" value="NAD(P)-binding Rossmann-fold domains"/>
    <property type="match status" value="1"/>
</dbReference>
<dbReference type="GO" id="GO:0000166">
    <property type="term" value="F:nucleotide binding"/>
    <property type="evidence" value="ECO:0007669"/>
    <property type="project" value="InterPro"/>
</dbReference>
<feature type="region of interest" description="Disordered" evidence="3">
    <location>
        <begin position="323"/>
        <end position="354"/>
    </location>
</feature>
<name>A0A1M5IMM0_9GAMM</name>
<dbReference type="PANTHER" id="PTHR22604:SF105">
    <property type="entry name" value="TRANS-1,2-DIHYDROBENZENE-1,2-DIOL DEHYDROGENASE"/>
    <property type="match status" value="1"/>
</dbReference>
<gene>
    <name evidence="6" type="ORF">SAMN02745753_03653</name>
</gene>
<dbReference type="PANTHER" id="PTHR22604">
    <property type="entry name" value="OXIDOREDUCTASES"/>
    <property type="match status" value="1"/>
</dbReference>
<dbReference type="STRING" id="1122206.SAMN02745753_03653"/>
<evidence type="ECO:0000259" key="5">
    <source>
        <dbReference type="Pfam" id="PF22725"/>
    </source>
</evidence>
<evidence type="ECO:0000313" key="7">
    <source>
        <dbReference type="Proteomes" id="UP000184517"/>
    </source>
</evidence>
<dbReference type="InterPro" id="IPR036291">
    <property type="entry name" value="NAD(P)-bd_dom_sf"/>
</dbReference>
<dbReference type="AlphaFoldDB" id="A0A1M5IMM0"/>
<feature type="domain" description="Gfo/Idh/MocA-like oxidoreductase N-terminal" evidence="4">
    <location>
        <begin position="4"/>
        <end position="121"/>
    </location>
</feature>
<dbReference type="InterPro" id="IPR000683">
    <property type="entry name" value="Gfo/Idh/MocA-like_OxRdtase_N"/>
</dbReference>
<protein>
    <submittedName>
        <fullName evidence="6">Predicted dehydrogenase</fullName>
    </submittedName>
</protein>
<evidence type="ECO:0000259" key="4">
    <source>
        <dbReference type="Pfam" id="PF01408"/>
    </source>
</evidence>
<comment type="similarity">
    <text evidence="1">Belongs to the Gfo/Idh/MocA family.</text>
</comment>
<feature type="domain" description="GFO/IDH/MocA-like oxidoreductase" evidence="5">
    <location>
        <begin position="132"/>
        <end position="247"/>
    </location>
</feature>
<evidence type="ECO:0000256" key="3">
    <source>
        <dbReference type="SAM" id="MobiDB-lite"/>
    </source>
</evidence>
<dbReference type="InterPro" id="IPR055170">
    <property type="entry name" value="GFO_IDH_MocA-like_dom"/>
</dbReference>
<dbReference type="GO" id="GO:0016491">
    <property type="term" value="F:oxidoreductase activity"/>
    <property type="evidence" value="ECO:0007669"/>
    <property type="project" value="UniProtKB-KW"/>
</dbReference>
<dbReference type="InterPro" id="IPR050984">
    <property type="entry name" value="Gfo/Idh/MocA_domain"/>
</dbReference>
<dbReference type="Pfam" id="PF22725">
    <property type="entry name" value="GFO_IDH_MocA_C3"/>
    <property type="match status" value="1"/>
</dbReference>
<dbReference type="Gene3D" id="3.40.50.720">
    <property type="entry name" value="NAD(P)-binding Rossmann-like Domain"/>
    <property type="match status" value="1"/>
</dbReference>
<feature type="compositionally biased region" description="Basic residues" evidence="3">
    <location>
        <begin position="344"/>
        <end position="354"/>
    </location>
</feature>
<evidence type="ECO:0000313" key="6">
    <source>
        <dbReference type="EMBL" id="SHG29496.1"/>
    </source>
</evidence>
<sequence>MKKVRWGIIGTGQIAHLFASDFCHVKAGELRAVASRDKASADAFAAEFDIELAFIDYFSLINSHEVDVIYIATPHVYHYDLTKACILAGKAVLCEKPFTINQAQSKELYDLALEHNVFVMEAMWTRFNPVIEQVVEWVEEGEIGDLNSIQASFNFVGPTDPNHRLMNLELGGGALLDIGIYPVFLAQLFFGKPDFVQNQAVIGDTDVDLFEQILLGWESGQLASLDASLISCNPNRAMLSGSKGYIEIDSEWFKAKSCRVVSADNKERAVEFDFPGNGYQFEVDEVNRCLEEGLIQSPNHSWQNSLELIATLDEIRQDIGLYYPGEDGSSDGHHHHHDEEDLHHHHHEHSHHKH</sequence>
<organism evidence="6 7">
    <name type="scientific">Marinomonas polaris DSM 16579</name>
    <dbReference type="NCBI Taxonomy" id="1122206"/>
    <lineage>
        <taxon>Bacteria</taxon>
        <taxon>Pseudomonadati</taxon>
        <taxon>Pseudomonadota</taxon>
        <taxon>Gammaproteobacteria</taxon>
        <taxon>Oceanospirillales</taxon>
        <taxon>Oceanospirillaceae</taxon>
        <taxon>Marinomonas</taxon>
    </lineage>
</organism>
<keyword evidence="7" id="KW-1185">Reference proteome</keyword>
<dbReference type="RefSeq" id="WP_072841092.1">
    <property type="nucleotide sequence ID" value="NZ_FQVF01000019.1"/>
</dbReference>
<evidence type="ECO:0000256" key="1">
    <source>
        <dbReference type="ARBA" id="ARBA00010928"/>
    </source>
</evidence>